<keyword evidence="3" id="KW-1185">Reference proteome</keyword>
<feature type="compositionally biased region" description="Polar residues" evidence="1">
    <location>
        <begin position="595"/>
        <end position="605"/>
    </location>
</feature>
<feature type="compositionally biased region" description="Polar residues" evidence="1">
    <location>
        <begin position="1160"/>
        <end position="1173"/>
    </location>
</feature>
<feature type="compositionally biased region" description="Polar residues" evidence="1">
    <location>
        <begin position="416"/>
        <end position="430"/>
    </location>
</feature>
<feature type="compositionally biased region" description="Polar residues" evidence="1">
    <location>
        <begin position="750"/>
        <end position="760"/>
    </location>
</feature>
<feature type="compositionally biased region" description="Acidic residues" evidence="1">
    <location>
        <begin position="485"/>
        <end position="495"/>
    </location>
</feature>
<reference evidence="2 3" key="1">
    <citation type="submission" date="2017-10" db="EMBL/GenBank/DDBJ databases">
        <title>Comparative genomics in systemic dimorphic fungi from Ajellomycetaceae.</title>
        <authorList>
            <person name="Munoz J.F."/>
            <person name="Mcewen J.G."/>
            <person name="Clay O.K."/>
            <person name="Cuomo C.A."/>
        </authorList>
    </citation>
    <scope>NUCLEOTIDE SEQUENCE [LARGE SCALE GENOMIC DNA]</scope>
    <source>
        <strain evidence="2 3">UAMH5409</strain>
    </source>
</reference>
<evidence type="ECO:0000313" key="2">
    <source>
        <dbReference type="EMBL" id="PGH15303.1"/>
    </source>
</evidence>
<feature type="compositionally biased region" description="Polar residues" evidence="1">
    <location>
        <begin position="688"/>
        <end position="710"/>
    </location>
</feature>
<name>A0A2B7Y2N7_9EURO</name>
<sequence>MQREPLADPFGRIPGRHGRSVSLSGEYHSPIQSMLSPPPVNPEPQFIAPTAAAQIVSADQNLNGLNPSAGTIGASVTPASLALLNRFLDNLLFNILMTAKSTNLNAIRPALVEVLKPRLAKEVVSAADEELSEYMGGGEDEELSDFRGGREPAGQFELERSWKLTRLRCMVYTRLGDMEEEDEEEHLRREGLHETAVGPGRFSNYIGHITPAAAIFLTSILEYIGEHSLIIAGEAASKRTTSGRSSRARDGHSETADGDLLVVEEMDMEKLALNATLGRLWRTWRKNVRTPMLSRTLSRESMVRRDRLAPLKGNSRASSIGTIEEPSDDEDSRETAALEKEVNPADIPIPVSENDVDEIEVPGYTTQLAVAVQARSFRPRSLLLTCSEIPSPSSTGSVSPYFGTLKDIDEARSHARSQSLPSSPYRQRTGGSAHFSPVSPLSSARDDQNQLETMIEDDELSHRFSGEVTSPPEIPPRSKQREELIDFEEDAESSDGSEFFSSAPASRLQSPNISDVRSPPVELLPPANREQTTPQDAQKEFPQQRVFSRSPRKDARNLRLDIKDEPQYQQAVNLVEVSPKVIEVTRKRRVPEPSPNKQDTSTPLDQTDIGRDQGKSASAQNSIVETSFVADASKTASQPTRASSLEENAKKSSGAPDQESLSSHSARRSASIRSGYSASQSSSRRNTKTSIGGNTTPRYGQPNSAVSTGSERAAVQRVTPSPSVTRRESGSNKPRRSVSIGSHRDKRPITSGSSTSQVSNKLKGLVGWQSSDNDPKVPFPIRTSTDTTATRTKSAETAPDPSNLDELIQSDETIHYTLTPRNMREMEDPNSPRWGPTRTGTSELADFLKKTSPSGESQQEERRPSATSSMLNGLRLQTSSIISPNRSKSTETPVANNTRPQPPPVHKSAAPQARDARVGRESMRDFADFIRSTGPDHMATVPENSSRSTGGLTNGNHGPANRKQSLTGAGASQGRLSKDLPKKPTKRLEARPAVTKDDGTADLIDFIREGPQQDAPHRFPGNTAPFRSTMGSDDFLAPGRTNRDSGRQSSAPSTHAESTMTKSVPSSFNSRTGLLDSTNRTNSRAYNGQQDFSGGFEKEDNPMPTRKQRRVKDPYAIDFDSDDEFDEELLSGGLKPHREEEGESLADFLRNAPPPPDFDQSPQLLSVNTNLANGSAASKARAKSATSMKSRLMRATSTDKVPSTKLSRSSLRSYKSNNTTASSPAGPTTPIADRPGLKSSHSNSQIESYPRQPPYSAHNDRQRNVGANGPPRSQRIEPMAYPLAHQSSTADLADFLRNTGPPEPPPTHSSRSSLTLDRERNNTGSFGRIFGRRKKQAV</sequence>
<protein>
    <submittedName>
        <fullName evidence="2">Uncharacterized protein</fullName>
    </submittedName>
</protein>
<gene>
    <name evidence="2" type="ORF">AJ79_02468</name>
</gene>
<feature type="region of interest" description="Disordered" evidence="1">
    <location>
        <begin position="1"/>
        <end position="24"/>
    </location>
</feature>
<feature type="compositionally biased region" description="Polar residues" evidence="1">
    <location>
        <begin position="615"/>
        <end position="625"/>
    </location>
</feature>
<dbReference type="OrthoDB" id="5382203at2759"/>
<feature type="compositionally biased region" description="Basic and acidic residues" evidence="1">
    <location>
        <begin position="551"/>
        <end position="566"/>
    </location>
</feature>
<feature type="region of interest" description="Disordered" evidence="1">
    <location>
        <begin position="311"/>
        <end position="341"/>
    </location>
</feature>
<dbReference type="STRING" id="1447875.A0A2B7Y2N7"/>
<feature type="compositionally biased region" description="Acidic residues" evidence="1">
    <location>
        <begin position="1119"/>
        <end position="1129"/>
    </location>
</feature>
<dbReference type="EMBL" id="PDNB01000026">
    <property type="protein sequence ID" value="PGH15303.1"/>
    <property type="molecule type" value="Genomic_DNA"/>
</dbReference>
<feature type="compositionally biased region" description="Basic and acidic residues" evidence="1">
    <location>
        <begin position="976"/>
        <end position="999"/>
    </location>
</feature>
<feature type="compositionally biased region" description="Polar residues" evidence="1">
    <location>
        <begin position="496"/>
        <end position="515"/>
    </location>
</feature>
<feature type="region of interest" description="Disordered" evidence="1">
    <location>
        <begin position="412"/>
        <end position="1338"/>
    </location>
</feature>
<feature type="compositionally biased region" description="Low complexity" evidence="1">
    <location>
        <begin position="1203"/>
        <end position="1230"/>
    </location>
</feature>
<proteinExistence type="predicted"/>
<evidence type="ECO:0000256" key="1">
    <source>
        <dbReference type="SAM" id="MobiDB-lite"/>
    </source>
</evidence>
<feature type="compositionally biased region" description="Low complexity" evidence="1">
    <location>
        <begin position="782"/>
        <end position="798"/>
    </location>
</feature>
<feature type="compositionally biased region" description="Polar residues" evidence="1">
    <location>
        <begin position="634"/>
        <end position="646"/>
    </location>
</feature>
<accession>A0A2B7Y2N7</accession>
<evidence type="ECO:0000313" key="3">
    <source>
        <dbReference type="Proteomes" id="UP000223968"/>
    </source>
</evidence>
<organism evidence="2 3">
    <name type="scientific">Helicocarpus griseus UAMH5409</name>
    <dbReference type="NCBI Taxonomy" id="1447875"/>
    <lineage>
        <taxon>Eukaryota</taxon>
        <taxon>Fungi</taxon>
        <taxon>Dikarya</taxon>
        <taxon>Ascomycota</taxon>
        <taxon>Pezizomycotina</taxon>
        <taxon>Eurotiomycetes</taxon>
        <taxon>Eurotiomycetidae</taxon>
        <taxon>Onygenales</taxon>
        <taxon>Ajellomycetaceae</taxon>
        <taxon>Helicocarpus</taxon>
    </lineage>
</organism>
<feature type="region of interest" description="Disordered" evidence="1">
    <location>
        <begin position="236"/>
        <end position="255"/>
    </location>
</feature>
<feature type="compositionally biased region" description="Low complexity" evidence="1">
    <location>
        <begin position="1175"/>
        <end position="1190"/>
    </location>
</feature>
<dbReference type="Proteomes" id="UP000223968">
    <property type="component" value="Unassembled WGS sequence"/>
</dbReference>
<feature type="compositionally biased region" description="Polar residues" evidence="1">
    <location>
        <begin position="942"/>
        <end position="967"/>
    </location>
</feature>
<feature type="compositionally biased region" description="Polar residues" evidence="1">
    <location>
        <begin position="865"/>
        <end position="899"/>
    </location>
</feature>
<feature type="compositionally biased region" description="Low complexity" evidence="1">
    <location>
        <begin position="660"/>
        <end position="684"/>
    </location>
</feature>
<feature type="compositionally biased region" description="Polar residues" evidence="1">
    <location>
        <begin position="1047"/>
        <end position="1092"/>
    </location>
</feature>
<feature type="compositionally biased region" description="Basic and acidic residues" evidence="1">
    <location>
        <begin position="914"/>
        <end position="928"/>
    </location>
</feature>
<comment type="caution">
    <text evidence="2">The sequence shown here is derived from an EMBL/GenBank/DDBJ whole genome shotgun (WGS) entry which is preliminary data.</text>
</comment>